<reference evidence="11 12" key="1">
    <citation type="journal article" date="2019" name="Int. J. Syst. Evol. Microbiol.">
        <title>The Global Catalogue of Microorganisms (GCM) 10K type strain sequencing project: providing services to taxonomists for standard genome sequencing and annotation.</title>
        <authorList>
            <consortium name="The Broad Institute Genomics Platform"/>
            <consortium name="The Broad Institute Genome Sequencing Center for Infectious Disease"/>
            <person name="Wu L."/>
            <person name="Ma J."/>
        </authorList>
    </citation>
    <scope>NUCLEOTIDE SEQUENCE [LARGE SCALE GENOMIC DNA]</scope>
    <source>
        <strain evidence="11 12">JCM 16378</strain>
    </source>
</reference>
<dbReference type="PROSITE" id="PS00211">
    <property type="entry name" value="ABC_TRANSPORTER_1"/>
    <property type="match status" value="1"/>
</dbReference>
<feature type="domain" description="ABC transmembrane type-1" evidence="10">
    <location>
        <begin position="20"/>
        <end position="311"/>
    </location>
</feature>
<dbReference type="SUPFAM" id="SSF52540">
    <property type="entry name" value="P-loop containing nucleoside triphosphate hydrolases"/>
    <property type="match status" value="1"/>
</dbReference>
<dbReference type="InterPro" id="IPR003439">
    <property type="entry name" value="ABC_transporter-like_ATP-bd"/>
</dbReference>
<evidence type="ECO:0000313" key="12">
    <source>
        <dbReference type="Proteomes" id="UP001501326"/>
    </source>
</evidence>
<dbReference type="Proteomes" id="UP001501326">
    <property type="component" value="Unassembled WGS sequence"/>
</dbReference>
<feature type="domain" description="ABC transporter" evidence="9">
    <location>
        <begin position="345"/>
        <end position="578"/>
    </location>
</feature>
<sequence>MIEALRTFRPYAARYRGMLLLGALLAVAEVIVRLAEPWPLRIVVDHVVSPDRTPLAGIENRSTVLLLAVALLLVVVGLAASLDYWSSRLLSTAGLRMSADVRGVVFSHLHRLSLGFHGSQRVGDLSTRVTSDVDRAQDMIVQALAVIAPNVMLVVGMFGVMLFMDPAFTLVALALTPFLVFAVHRSTVQLKASSRRARKADGQVAAAATESLGLMSIVQLFTLERSQRARFDELTRTSLDAGLESARVQARFSPMVDLTAALSAAVVLWFGAGRVIDGDITLGALLVFVSYLGTLYKPLKALSRVSTTFAKGTAASERVQEVLATVPEIRDSTGALDARRLRGSVEFCDVHFDYGGEPVLRGIDLAVAAGETIALVGPTGAGKSTLVSLIPRLVDTRRGCVRVDALDVRSYRVESLRSEVAMVLQDCVLMRATLADNIRVGRPCATDAEVARAARLALVDEFADRLPDGLDTMVGERGASLSGGQRQRVSIARAILRDAPILILDEPTSALDGRSEAALVEALSNLPADRTTFIVAHRLSTIRRADRVAVLDGGRIVQLGTPQELAARPGPFRDLADHGGTVTAGGRS</sequence>
<keyword evidence="3" id="KW-0547">Nucleotide-binding</keyword>
<dbReference type="Gene3D" id="3.40.50.300">
    <property type="entry name" value="P-loop containing nucleotide triphosphate hydrolases"/>
    <property type="match status" value="1"/>
</dbReference>
<keyword evidence="2 8" id="KW-0812">Transmembrane</keyword>
<feature type="transmembrane region" description="Helical" evidence="8">
    <location>
        <begin position="64"/>
        <end position="85"/>
    </location>
</feature>
<dbReference type="RefSeq" id="WP_344195163.1">
    <property type="nucleotide sequence ID" value="NZ_BAAARN010000004.1"/>
</dbReference>
<dbReference type="Pfam" id="PF00664">
    <property type="entry name" value="ABC_membrane"/>
    <property type="match status" value="1"/>
</dbReference>
<feature type="region of interest" description="Disordered" evidence="7">
    <location>
        <begin position="568"/>
        <end position="588"/>
    </location>
</feature>
<dbReference type="PROSITE" id="PS50893">
    <property type="entry name" value="ABC_TRANSPORTER_2"/>
    <property type="match status" value="1"/>
</dbReference>
<comment type="caution">
    <text evidence="11">The sequence shown here is derived from an EMBL/GenBank/DDBJ whole genome shotgun (WGS) entry which is preliminary data.</text>
</comment>
<dbReference type="InterPro" id="IPR027417">
    <property type="entry name" value="P-loop_NTPase"/>
</dbReference>
<dbReference type="InterPro" id="IPR036640">
    <property type="entry name" value="ABC1_TM_sf"/>
</dbReference>
<dbReference type="SMART" id="SM00382">
    <property type="entry name" value="AAA"/>
    <property type="match status" value="1"/>
</dbReference>
<keyword evidence="4 11" id="KW-0067">ATP-binding</keyword>
<protein>
    <submittedName>
        <fullName evidence="11">ABC transporter ATP-binding protein</fullName>
    </submittedName>
</protein>
<dbReference type="EMBL" id="BAAARN010000004">
    <property type="protein sequence ID" value="GAA2738763.1"/>
    <property type="molecule type" value="Genomic_DNA"/>
</dbReference>
<gene>
    <name evidence="11" type="ORF">GCM10009867_31570</name>
</gene>
<evidence type="ECO:0000256" key="5">
    <source>
        <dbReference type="ARBA" id="ARBA00022989"/>
    </source>
</evidence>
<dbReference type="InterPro" id="IPR003593">
    <property type="entry name" value="AAA+_ATPase"/>
</dbReference>
<dbReference type="InterPro" id="IPR017871">
    <property type="entry name" value="ABC_transporter-like_CS"/>
</dbReference>
<accession>A0ABN3UUS5</accession>
<organism evidence="11 12">
    <name type="scientific">Pedococcus aerophilus</name>
    <dbReference type="NCBI Taxonomy" id="436356"/>
    <lineage>
        <taxon>Bacteria</taxon>
        <taxon>Bacillati</taxon>
        <taxon>Actinomycetota</taxon>
        <taxon>Actinomycetes</taxon>
        <taxon>Micrococcales</taxon>
        <taxon>Intrasporangiaceae</taxon>
        <taxon>Pedococcus</taxon>
    </lineage>
</organism>
<evidence type="ECO:0000256" key="4">
    <source>
        <dbReference type="ARBA" id="ARBA00022840"/>
    </source>
</evidence>
<evidence type="ECO:0000259" key="10">
    <source>
        <dbReference type="PROSITE" id="PS50929"/>
    </source>
</evidence>
<dbReference type="InterPro" id="IPR039421">
    <property type="entry name" value="Type_1_exporter"/>
</dbReference>
<dbReference type="PANTHER" id="PTHR43394">
    <property type="entry name" value="ATP-DEPENDENT PERMEASE MDL1, MITOCHONDRIAL"/>
    <property type="match status" value="1"/>
</dbReference>
<evidence type="ECO:0000256" key="8">
    <source>
        <dbReference type="SAM" id="Phobius"/>
    </source>
</evidence>
<evidence type="ECO:0000256" key="2">
    <source>
        <dbReference type="ARBA" id="ARBA00022692"/>
    </source>
</evidence>
<dbReference type="InterPro" id="IPR011527">
    <property type="entry name" value="ABC1_TM_dom"/>
</dbReference>
<proteinExistence type="predicted"/>
<evidence type="ECO:0000256" key="3">
    <source>
        <dbReference type="ARBA" id="ARBA00022741"/>
    </source>
</evidence>
<evidence type="ECO:0000259" key="9">
    <source>
        <dbReference type="PROSITE" id="PS50893"/>
    </source>
</evidence>
<comment type="subcellular location">
    <subcellularLocation>
        <location evidence="1">Cell membrane</location>
        <topology evidence="1">Multi-pass membrane protein</topology>
    </subcellularLocation>
</comment>
<keyword evidence="12" id="KW-1185">Reference proteome</keyword>
<feature type="transmembrane region" description="Helical" evidence="8">
    <location>
        <begin position="143"/>
        <end position="164"/>
    </location>
</feature>
<dbReference type="PROSITE" id="PS50929">
    <property type="entry name" value="ABC_TM1F"/>
    <property type="match status" value="1"/>
</dbReference>
<evidence type="ECO:0000256" key="7">
    <source>
        <dbReference type="SAM" id="MobiDB-lite"/>
    </source>
</evidence>
<dbReference type="PANTHER" id="PTHR43394:SF1">
    <property type="entry name" value="ATP-BINDING CASSETTE SUB-FAMILY B MEMBER 10, MITOCHONDRIAL"/>
    <property type="match status" value="1"/>
</dbReference>
<keyword evidence="5 8" id="KW-1133">Transmembrane helix</keyword>
<name>A0ABN3UUS5_9MICO</name>
<dbReference type="GO" id="GO:0005524">
    <property type="term" value="F:ATP binding"/>
    <property type="evidence" value="ECO:0007669"/>
    <property type="project" value="UniProtKB-KW"/>
</dbReference>
<dbReference type="SUPFAM" id="SSF90123">
    <property type="entry name" value="ABC transporter transmembrane region"/>
    <property type="match status" value="1"/>
</dbReference>
<feature type="transmembrane region" description="Helical" evidence="8">
    <location>
        <begin position="170"/>
        <end position="188"/>
    </location>
</feature>
<dbReference type="Gene3D" id="1.20.1560.10">
    <property type="entry name" value="ABC transporter type 1, transmembrane domain"/>
    <property type="match status" value="1"/>
</dbReference>
<keyword evidence="6 8" id="KW-0472">Membrane</keyword>
<evidence type="ECO:0000256" key="6">
    <source>
        <dbReference type="ARBA" id="ARBA00023136"/>
    </source>
</evidence>
<evidence type="ECO:0000256" key="1">
    <source>
        <dbReference type="ARBA" id="ARBA00004651"/>
    </source>
</evidence>
<dbReference type="Pfam" id="PF00005">
    <property type="entry name" value="ABC_tran"/>
    <property type="match status" value="1"/>
</dbReference>
<dbReference type="CDD" id="cd18564">
    <property type="entry name" value="ABC_6TM_exporter_like"/>
    <property type="match status" value="1"/>
</dbReference>
<evidence type="ECO:0000313" key="11">
    <source>
        <dbReference type="EMBL" id="GAA2738763.1"/>
    </source>
</evidence>